<dbReference type="GeneID" id="111106112"/>
<evidence type="ECO:0000259" key="2">
    <source>
        <dbReference type="PROSITE" id="PS50119"/>
    </source>
</evidence>
<dbReference type="SUPFAM" id="SSF57845">
    <property type="entry name" value="B-box zinc-binding domain"/>
    <property type="match status" value="1"/>
</dbReference>
<dbReference type="GO" id="GO:0061630">
    <property type="term" value="F:ubiquitin protein ligase activity"/>
    <property type="evidence" value="ECO:0007669"/>
    <property type="project" value="TreeGrafter"/>
</dbReference>
<keyword evidence="3" id="KW-1185">Reference proteome</keyword>
<evidence type="ECO:0000313" key="3">
    <source>
        <dbReference type="Proteomes" id="UP000694844"/>
    </source>
</evidence>
<dbReference type="RefSeq" id="XP_022296351.1">
    <property type="nucleotide sequence ID" value="XM_022440643.1"/>
</dbReference>
<dbReference type="GO" id="GO:0005654">
    <property type="term" value="C:nucleoplasm"/>
    <property type="evidence" value="ECO:0007669"/>
    <property type="project" value="TreeGrafter"/>
</dbReference>
<feature type="domain" description="B box-type" evidence="2">
    <location>
        <begin position="84"/>
        <end position="120"/>
    </location>
</feature>
<reference evidence="4" key="1">
    <citation type="submission" date="2025-08" db="UniProtKB">
        <authorList>
            <consortium name="RefSeq"/>
        </authorList>
    </citation>
    <scope>IDENTIFICATION</scope>
    <source>
        <tissue evidence="4">Whole sample</tissue>
    </source>
</reference>
<gene>
    <name evidence="4" type="primary">LOC111106112</name>
</gene>
<keyword evidence="1" id="KW-0479">Metal-binding</keyword>
<feature type="domain" description="B box-type" evidence="2">
    <location>
        <begin position="27"/>
        <end position="72"/>
    </location>
</feature>
<dbReference type="KEGG" id="cvn:111106112"/>
<dbReference type="OrthoDB" id="5800423at2759"/>
<dbReference type="PANTHER" id="PTHR25462">
    <property type="entry name" value="BONUS, ISOFORM C-RELATED"/>
    <property type="match status" value="1"/>
</dbReference>
<dbReference type="CDD" id="cd19756">
    <property type="entry name" value="Bbox2"/>
    <property type="match status" value="1"/>
</dbReference>
<protein>
    <submittedName>
        <fullName evidence="4">Uncharacterized protein LOC111106112</fullName>
    </submittedName>
</protein>
<evidence type="ECO:0000256" key="1">
    <source>
        <dbReference type="PROSITE-ProRule" id="PRU00024"/>
    </source>
</evidence>
<sequence>MSENLYNVLASFVTEECAMDTPTFLVQETVFCDLCDKPAVRFCNACQANLCLGCVSRHRAEFESLPHDIVPFKSKTKQLLLPECKFHPGQRCQVYCQQCRTPICVLCFIETHKGHDVVEFAKIDDIGEEIVKNKVEENAANIDSKYQVKDDGTRTEIIPIATIATDYDLLRRVVCVGLGEAWIIDDNKFIKRIDTRGSVQETVATTDDMWPDDISVMRQEEVIYIENSSKTVKIVRQGQIETVITTHRDGTHVGCAAPILGISLSMCI</sequence>
<keyword evidence="1" id="KW-0863">Zinc-finger</keyword>
<keyword evidence="1" id="KW-0862">Zinc</keyword>
<dbReference type="Pfam" id="PF00643">
    <property type="entry name" value="zf-B_box"/>
    <property type="match status" value="2"/>
</dbReference>
<dbReference type="AlphaFoldDB" id="A0A8B8AYZ2"/>
<dbReference type="InterPro" id="IPR000315">
    <property type="entry name" value="Znf_B-box"/>
</dbReference>
<dbReference type="PROSITE" id="PS50119">
    <property type="entry name" value="ZF_BBOX"/>
    <property type="match status" value="2"/>
</dbReference>
<dbReference type="Proteomes" id="UP000694844">
    <property type="component" value="Chromosome 8"/>
</dbReference>
<evidence type="ECO:0000313" key="4">
    <source>
        <dbReference type="RefSeq" id="XP_022296351.1"/>
    </source>
</evidence>
<name>A0A8B8AYZ2_CRAVI</name>
<dbReference type="SMART" id="SM00336">
    <property type="entry name" value="BBOX"/>
    <property type="match status" value="2"/>
</dbReference>
<dbReference type="GO" id="GO:0008270">
    <property type="term" value="F:zinc ion binding"/>
    <property type="evidence" value="ECO:0007669"/>
    <property type="project" value="UniProtKB-KW"/>
</dbReference>
<dbReference type="PANTHER" id="PTHR25462:SF305">
    <property type="entry name" value="RING-TYPE DOMAIN-CONTAINING PROTEIN"/>
    <property type="match status" value="1"/>
</dbReference>
<dbReference type="InterPro" id="IPR047153">
    <property type="entry name" value="TRIM45/56/19-like"/>
</dbReference>
<dbReference type="Gene3D" id="3.30.160.60">
    <property type="entry name" value="Classic Zinc Finger"/>
    <property type="match status" value="1"/>
</dbReference>
<accession>A0A8B8AYZ2</accession>
<organism evidence="3 4">
    <name type="scientific">Crassostrea virginica</name>
    <name type="common">Eastern oyster</name>
    <dbReference type="NCBI Taxonomy" id="6565"/>
    <lineage>
        <taxon>Eukaryota</taxon>
        <taxon>Metazoa</taxon>
        <taxon>Spiralia</taxon>
        <taxon>Lophotrochozoa</taxon>
        <taxon>Mollusca</taxon>
        <taxon>Bivalvia</taxon>
        <taxon>Autobranchia</taxon>
        <taxon>Pteriomorphia</taxon>
        <taxon>Ostreida</taxon>
        <taxon>Ostreoidea</taxon>
        <taxon>Ostreidae</taxon>
        <taxon>Crassostrea</taxon>
    </lineage>
</organism>
<proteinExistence type="predicted"/>